<keyword evidence="10" id="KW-1185">Reference proteome</keyword>
<reference evidence="9 10" key="1">
    <citation type="submission" date="2016-03" db="EMBL/GenBank/DDBJ databases">
        <title>Niastella vici sp. nov., isolated from farmland soil.</title>
        <authorList>
            <person name="Chen L."/>
            <person name="Wang D."/>
            <person name="Yang S."/>
            <person name="Wang G."/>
        </authorList>
    </citation>
    <scope>NUCLEOTIDE SEQUENCE [LARGE SCALE GENOMIC DNA]</scope>
    <source>
        <strain evidence="9 10">DJ57</strain>
    </source>
</reference>
<feature type="transmembrane region" description="Helical" evidence="7">
    <location>
        <begin position="21"/>
        <end position="39"/>
    </location>
</feature>
<gene>
    <name evidence="9" type="ORF">A3860_10635</name>
</gene>
<dbReference type="GO" id="GO:0005886">
    <property type="term" value="C:plasma membrane"/>
    <property type="evidence" value="ECO:0007669"/>
    <property type="project" value="UniProtKB-SubCell"/>
</dbReference>
<dbReference type="RefSeq" id="WP_081155980.1">
    <property type="nucleotide sequence ID" value="NZ_LVYD01000124.1"/>
</dbReference>
<comment type="caution">
    <text evidence="9">The sequence shown here is derived from an EMBL/GenBank/DDBJ whole genome shotgun (WGS) entry which is preliminary data.</text>
</comment>
<keyword evidence="2 7" id="KW-0813">Transport</keyword>
<keyword evidence="6 7" id="KW-0472">Membrane</keyword>
<dbReference type="AlphaFoldDB" id="A0A1V9FFL0"/>
<evidence type="ECO:0000256" key="6">
    <source>
        <dbReference type="ARBA" id="ARBA00023136"/>
    </source>
</evidence>
<organism evidence="9 10">
    <name type="scientific">Niastella vici</name>
    <dbReference type="NCBI Taxonomy" id="1703345"/>
    <lineage>
        <taxon>Bacteria</taxon>
        <taxon>Pseudomonadati</taxon>
        <taxon>Bacteroidota</taxon>
        <taxon>Chitinophagia</taxon>
        <taxon>Chitinophagales</taxon>
        <taxon>Chitinophagaceae</taxon>
        <taxon>Niastella</taxon>
    </lineage>
</organism>
<dbReference type="Pfam" id="PF00528">
    <property type="entry name" value="BPD_transp_1"/>
    <property type="match status" value="1"/>
</dbReference>
<dbReference type="STRING" id="1703345.A3860_10635"/>
<evidence type="ECO:0000313" key="10">
    <source>
        <dbReference type="Proteomes" id="UP000192796"/>
    </source>
</evidence>
<dbReference type="OrthoDB" id="9804353at2"/>
<keyword evidence="4 7" id="KW-0812">Transmembrane</keyword>
<evidence type="ECO:0000256" key="3">
    <source>
        <dbReference type="ARBA" id="ARBA00022475"/>
    </source>
</evidence>
<dbReference type="EMBL" id="LVYD01000124">
    <property type="protein sequence ID" value="OQP57016.1"/>
    <property type="molecule type" value="Genomic_DNA"/>
</dbReference>
<evidence type="ECO:0000256" key="2">
    <source>
        <dbReference type="ARBA" id="ARBA00022448"/>
    </source>
</evidence>
<sequence length="266" mass="29937">MTNSPENKSNILVKKFLRDHLSLLQTAGWLVIFIIWYLITNFGLINTHVLPTPQKTFSAFRELQKDDNLGQNILFSVRINVIGYLKCIVGAIAFGFAIGLNPTLRKMFSHQINALRFVPITAMMGIFIAISGLTIATKINFLAFGIWVYLVPVVVQRIDEVSVTHLQMMKTLGASAWQTLIHVQWRSVIARLSDDIRILVGISWTYIIVAELAGIQGGLGSLIFLGERQSNVGKVYAVIFIIVAIGIIQDIIFKLIDRLLFKFKYQ</sequence>
<dbReference type="Proteomes" id="UP000192796">
    <property type="component" value="Unassembled WGS sequence"/>
</dbReference>
<dbReference type="InterPro" id="IPR000515">
    <property type="entry name" value="MetI-like"/>
</dbReference>
<dbReference type="SUPFAM" id="SSF161098">
    <property type="entry name" value="MetI-like"/>
    <property type="match status" value="1"/>
</dbReference>
<comment type="similarity">
    <text evidence="7">Belongs to the binding-protein-dependent transport system permease family.</text>
</comment>
<feature type="transmembrane region" description="Helical" evidence="7">
    <location>
        <begin position="235"/>
        <end position="256"/>
    </location>
</feature>
<feature type="transmembrane region" description="Helical" evidence="7">
    <location>
        <begin position="114"/>
        <end position="135"/>
    </location>
</feature>
<dbReference type="Gene3D" id="1.10.3720.10">
    <property type="entry name" value="MetI-like"/>
    <property type="match status" value="1"/>
</dbReference>
<keyword evidence="5 7" id="KW-1133">Transmembrane helix</keyword>
<dbReference type="PANTHER" id="PTHR30151">
    <property type="entry name" value="ALKANE SULFONATE ABC TRANSPORTER-RELATED, MEMBRANE SUBUNIT"/>
    <property type="match status" value="1"/>
</dbReference>
<dbReference type="PROSITE" id="PS50928">
    <property type="entry name" value="ABC_TM1"/>
    <property type="match status" value="1"/>
</dbReference>
<evidence type="ECO:0000313" key="9">
    <source>
        <dbReference type="EMBL" id="OQP57016.1"/>
    </source>
</evidence>
<evidence type="ECO:0000259" key="8">
    <source>
        <dbReference type="PROSITE" id="PS50928"/>
    </source>
</evidence>
<protein>
    <recommendedName>
        <fullName evidence="8">ABC transmembrane type-1 domain-containing protein</fullName>
    </recommendedName>
</protein>
<keyword evidence="3" id="KW-1003">Cell membrane</keyword>
<dbReference type="InterPro" id="IPR035906">
    <property type="entry name" value="MetI-like_sf"/>
</dbReference>
<name>A0A1V9FFL0_9BACT</name>
<evidence type="ECO:0000256" key="1">
    <source>
        <dbReference type="ARBA" id="ARBA00004651"/>
    </source>
</evidence>
<dbReference type="PANTHER" id="PTHR30151:SF0">
    <property type="entry name" value="ABC TRANSPORTER PERMEASE PROTEIN MJ0413-RELATED"/>
    <property type="match status" value="1"/>
</dbReference>
<evidence type="ECO:0000256" key="5">
    <source>
        <dbReference type="ARBA" id="ARBA00022989"/>
    </source>
</evidence>
<evidence type="ECO:0000256" key="7">
    <source>
        <dbReference type="RuleBase" id="RU363032"/>
    </source>
</evidence>
<proteinExistence type="inferred from homology"/>
<feature type="transmembrane region" description="Helical" evidence="7">
    <location>
        <begin position="196"/>
        <end position="215"/>
    </location>
</feature>
<comment type="subcellular location">
    <subcellularLocation>
        <location evidence="1 7">Cell membrane</location>
        <topology evidence="1 7">Multi-pass membrane protein</topology>
    </subcellularLocation>
</comment>
<evidence type="ECO:0000256" key="4">
    <source>
        <dbReference type="ARBA" id="ARBA00022692"/>
    </source>
</evidence>
<feature type="domain" description="ABC transmembrane type-1" evidence="8">
    <location>
        <begin position="73"/>
        <end position="253"/>
    </location>
</feature>
<accession>A0A1V9FFL0</accession>
<dbReference type="GO" id="GO:0055085">
    <property type="term" value="P:transmembrane transport"/>
    <property type="evidence" value="ECO:0007669"/>
    <property type="project" value="InterPro"/>
</dbReference>
<feature type="transmembrane region" description="Helical" evidence="7">
    <location>
        <begin position="81"/>
        <end position="102"/>
    </location>
</feature>